<keyword evidence="2" id="KW-1185">Reference proteome</keyword>
<accession>A0AA39KPM3</accession>
<dbReference type="EMBL" id="JAQQBS010000936">
    <property type="protein sequence ID" value="KAK0169225.1"/>
    <property type="molecule type" value="Genomic_DNA"/>
</dbReference>
<comment type="caution">
    <text evidence="1">The sequence shown here is derived from an EMBL/GenBank/DDBJ whole genome shotgun (WGS) entry which is preliminary data.</text>
</comment>
<evidence type="ECO:0000313" key="1">
    <source>
        <dbReference type="EMBL" id="KAK0169225.1"/>
    </source>
</evidence>
<dbReference type="AlphaFoldDB" id="A0AA39KPM3"/>
<organism evidence="1 2">
    <name type="scientific">Microctonus aethiopoides</name>
    <dbReference type="NCBI Taxonomy" id="144406"/>
    <lineage>
        <taxon>Eukaryota</taxon>
        <taxon>Metazoa</taxon>
        <taxon>Ecdysozoa</taxon>
        <taxon>Arthropoda</taxon>
        <taxon>Hexapoda</taxon>
        <taxon>Insecta</taxon>
        <taxon>Pterygota</taxon>
        <taxon>Neoptera</taxon>
        <taxon>Endopterygota</taxon>
        <taxon>Hymenoptera</taxon>
        <taxon>Apocrita</taxon>
        <taxon>Ichneumonoidea</taxon>
        <taxon>Braconidae</taxon>
        <taxon>Euphorinae</taxon>
        <taxon>Microctonus</taxon>
    </lineage>
</organism>
<protein>
    <submittedName>
        <fullName evidence="1">Uncharacterized protein</fullName>
    </submittedName>
</protein>
<gene>
    <name evidence="1" type="ORF">PV328_012316</name>
</gene>
<dbReference type="Proteomes" id="UP001168990">
    <property type="component" value="Unassembled WGS sequence"/>
</dbReference>
<sequence>PARYQCRFFTSSLQCRNKGVYKNSAQLKLFRRLVFKTSKMTGLRIKYMEKLEIKNGSLWNAVKLSRLKGAKTKKMNKIHSANGIIYAKKDIANAFAENYERVHYLTKNLGTTTNNNIVKKKYIKIVTKSNTNTSKNNVNTYKIKSLIEKLNNKKAPGIDNITNLQL</sequence>
<proteinExistence type="predicted"/>
<reference evidence="1" key="2">
    <citation type="submission" date="2023-03" db="EMBL/GenBank/DDBJ databases">
        <authorList>
            <person name="Inwood S.N."/>
            <person name="Skelly J.G."/>
            <person name="Guhlin J."/>
            <person name="Harrop T.W.R."/>
            <person name="Goldson S.G."/>
            <person name="Dearden P.K."/>
        </authorList>
    </citation>
    <scope>NUCLEOTIDE SEQUENCE</scope>
    <source>
        <strain evidence="1">Irish</strain>
        <tissue evidence="1">Whole body</tissue>
    </source>
</reference>
<reference evidence="1" key="1">
    <citation type="journal article" date="2023" name="bioRxiv">
        <title>Scaffold-level genome assemblies of two parasitoid biocontrol wasps reveal the parthenogenesis mechanism and an associated novel virus.</title>
        <authorList>
            <person name="Inwood S."/>
            <person name="Skelly J."/>
            <person name="Guhlin J."/>
            <person name="Harrop T."/>
            <person name="Goldson S."/>
            <person name="Dearden P."/>
        </authorList>
    </citation>
    <scope>NUCLEOTIDE SEQUENCE</scope>
    <source>
        <strain evidence="1">Irish</strain>
        <tissue evidence="1">Whole body</tissue>
    </source>
</reference>
<name>A0AA39KPM3_9HYME</name>
<evidence type="ECO:0000313" key="2">
    <source>
        <dbReference type="Proteomes" id="UP001168990"/>
    </source>
</evidence>
<feature type="non-terminal residue" evidence="1">
    <location>
        <position position="1"/>
    </location>
</feature>
<feature type="non-terminal residue" evidence="1">
    <location>
        <position position="166"/>
    </location>
</feature>